<dbReference type="EMBL" id="AP022871">
    <property type="protein sequence ID" value="BCB89540.1"/>
    <property type="molecule type" value="Genomic_DNA"/>
</dbReference>
<name>A0A6F8YTR3_9ACTN</name>
<evidence type="ECO:0000256" key="3">
    <source>
        <dbReference type="ARBA" id="ARBA00022989"/>
    </source>
</evidence>
<feature type="transmembrane region" description="Helical" evidence="5">
    <location>
        <begin position="83"/>
        <end position="105"/>
    </location>
</feature>
<evidence type="ECO:0000313" key="8">
    <source>
        <dbReference type="Proteomes" id="UP000503011"/>
    </source>
</evidence>
<evidence type="ECO:0000256" key="5">
    <source>
        <dbReference type="SAM" id="Phobius"/>
    </source>
</evidence>
<dbReference type="PANTHER" id="PTHR31310:SF7">
    <property type="entry name" value="PA-PHOSPHATASE RELATED-FAMILY PROTEIN DDB_G0268928"/>
    <property type="match status" value="1"/>
</dbReference>
<organism evidence="7 8">
    <name type="scientific">Phytohabitans suffuscus</name>
    <dbReference type="NCBI Taxonomy" id="624315"/>
    <lineage>
        <taxon>Bacteria</taxon>
        <taxon>Bacillati</taxon>
        <taxon>Actinomycetota</taxon>
        <taxon>Actinomycetes</taxon>
        <taxon>Micromonosporales</taxon>
        <taxon>Micromonosporaceae</taxon>
    </lineage>
</organism>
<dbReference type="PANTHER" id="PTHR31310">
    <property type="match status" value="1"/>
</dbReference>
<evidence type="ECO:0000259" key="6">
    <source>
        <dbReference type="Pfam" id="PF14378"/>
    </source>
</evidence>
<proteinExistence type="predicted"/>
<reference evidence="7 8" key="1">
    <citation type="submission" date="2020-03" db="EMBL/GenBank/DDBJ databases">
        <title>Whole genome shotgun sequence of Phytohabitans suffuscus NBRC 105367.</title>
        <authorList>
            <person name="Komaki H."/>
            <person name="Tamura T."/>
        </authorList>
    </citation>
    <scope>NUCLEOTIDE SEQUENCE [LARGE SCALE GENOMIC DNA]</scope>
    <source>
        <strain evidence="7 8">NBRC 105367</strain>
    </source>
</reference>
<dbReference type="InterPro" id="IPR026841">
    <property type="entry name" value="Aur1/Ipt1"/>
</dbReference>
<evidence type="ECO:0000313" key="7">
    <source>
        <dbReference type="EMBL" id="BCB89540.1"/>
    </source>
</evidence>
<comment type="subcellular location">
    <subcellularLocation>
        <location evidence="1">Membrane</location>
        <topology evidence="1">Multi-pass membrane protein</topology>
    </subcellularLocation>
</comment>
<dbReference type="KEGG" id="psuu:Psuf_068530"/>
<sequence length="256" mass="27832">MWSQRVYAWIASRVGSVAGFLQQVLIVVGAVVAYFGVRGLTEGDADTAVRNARRVVAVERALGLHWEGRLQESVLGLPFAGTFFNWVYVYGHWPLITVVLCWLAIRHRQVFLRLRNAMLLSGGIGIFVFAALPVAPPRLAGLGLVDTVTERSNAYRVLQPPAFTNQYAALPSLHAGWNLVISVAVILATRRLWLRVLAVAVTLSMDAAVVLTANHYLLDVVAGLALAGGAWLLVGHWQHGTRGPMALATRPARGAR</sequence>
<keyword evidence="8" id="KW-1185">Reference proteome</keyword>
<feature type="transmembrane region" description="Helical" evidence="5">
    <location>
        <begin position="192"/>
        <end position="210"/>
    </location>
</feature>
<dbReference type="CDD" id="cd03386">
    <property type="entry name" value="PAP2_Aur1_like"/>
    <property type="match status" value="1"/>
</dbReference>
<gene>
    <name evidence="7" type="ORF">Psuf_068530</name>
</gene>
<protein>
    <recommendedName>
        <fullName evidence="6">Inositolphosphotransferase Aur1/Ipt1 domain-containing protein</fullName>
    </recommendedName>
</protein>
<feature type="domain" description="Inositolphosphotransferase Aur1/Ipt1" evidence="6">
    <location>
        <begin position="54"/>
        <end position="233"/>
    </location>
</feature>
<dbReference type="AlphaFoldDB" id="A0A6F8YTR3"/>
<keyword evidence="4 5" id="KW-0472">Membrane</keyword>
<dbReference type="Pfam" id="PF14378">
    <property type="entry name" value="PAP2_3"/>
    <property type="match status" value="1"/>
</dbReference>
<dbReference type="GO" id="GO:0016020">
    <property type="term" value="C:membrane"/>
    <property type="evidence" value="ECO:0007669"/>
    <property type="project" value="UniProtKB-SubCell"/>
</dbReference>
<feature type="transmembrane region" description="Helical" evidence="5">
    <location>
        <begin position="167"/>
        <end position="187"/>
    </location>
</feature>
<reference evidence="7 8" key="2">
    <citation type="submission" date="2020-03" db="EMBL/GenBank/DDBJ databases">
        <authorList>
            <person name="Ichikawa N."/>
            <person name="Kimura A."/>
            <person name="Kitahashi Y."/>
            <person name="Uohara A."/>
        </authorList>
    </citation>
    <scope>NUCLEOTIDE SEQUENCE [LARGE SCALE GENOMIC DNA]</scope>
    <source>
        <strain evidence="7 8">NBRC 105367</strain>
    </source>
</reference>
<dbReference type="InterPro" id="IPR052185">
    <property type="entry name" value="IPC_Synthase-Related"/>
</dbReference>
<keyword evidence="3 5" id="KW-1133">Transmembrane helix</keyword>
<dbReference type="RefSeq" id="WP_173161455.1">
    <property type="nucleotide sequence ID" value="NZ_AP022871.1"/>
</dbReference>
<feature type="transmembrane region" description="Helical" evidence="5">
    <location>
        <begin position="216"/>
        <end position="234"/>
    </location>
</feature>
<feature type="transmembrane region" description="Helical" evidence="5">
    <location>
        <begin position="117"/>
        <end position="135"/>
    </location>
</feature>
<evidence type="ECO:0000256" key="4">
    <source>
        <dbReference type="ARBA" id="ARBA00023136"/>
    </source>
</evidence>
<evidence type="ECO:0000256" key="2">
    <source>
        <dbReference type="ARBA" id="ARBA00022692"/>
    </source>
</evidence>
<keyword evidence="2 5" id="KW-0812">Transmembrane</keyword>
<feature type="transmembrane region" description="Helical" evidence="5">
    <location>
        <begin position="20"/>
        <end position="37"/>
    </location>
</feature>
<evidence type="ECO:0000256" key="1">
    <source>
        <dbReference type="ARBA" id="ARBA00004141"/>
    </source>
</evidence>
<dbReference type="Proteomes" id="UP000503011">
    <property type="component" value="Chromosome"/>
</dbReference>
<accession>A0A6F8YTR3</accession>